<name>A0A8S3X0F0_PARAO</name>
<dbReference type="GO" id="GO:0070072">
    <property type="term" value="P:vacuolar proton-transporting V-type ATPase complex assembly"/>
    <property type="evidence" value="ECO:0007669"/>
    <property type="project" value="InterPro"/>
</dbReference>
<dbReference type="InterPro" id="IPR040357">
    <property type="entry name" value="Vma22/CCDC115"/>
</dbReference>
<accession>A0A8S3X0F0</accession>
<protein>
    <recommendedName>
        <fullName evidence="1">Vacuolar ATPase assembly protein VMA22</fullName>
    </recommendedName>
</protein>
<keyword evidence="3" id="KW-1185">Reference proteome</keyword>
<comment type="caution">
    <text evidence="2">The sequence shown here is derived from an EMBL/GenBank/DDBJ whole genome shotgun (WGS) entry which is preliminary data.</text>
</comment>
<reference evidence="2" key="1">
    <citation type="submission" date="2021-04" db="EMBL/GenBank/DDBJ databases">
        <authorList>
            <person name="Tunstrom K."/>
        </authorList>
    </citation>
    <scope>NUCLEOTIDE SEQUENCE</scope>
</reference>
<organism evidence="2 3">
    <name type="scientific">Parnassius apollo</name>
    <name type="common">Apollo butterfly</name>
    <name type="synonym">Papilio apollo</name>
    <dbReference type="NCBI Taxonomy" id="110799"/>
    <lineage>
        <taxon>Eukaryota</taxon>
        <taxon>Metazoa</taxon>
        <taxon>Ecdysozoa</taxon>
        <taxon>Arthropoda</taxon>
        <taxon>Hexapoda</taxon>
        <taxon>Insecta</taxon>
        <taxon>Pterygota</taxon>
        <taxon>Neoptera</taxon>
        <taxon>Endopterygota</taxon>
        <taxon>Lepidoptera</taxon>
        <taxon>Glossata</taxon>
        <taxon>Ditrysia</taxon>
        <taxon>Papilionoidea</taxon>
        <taxon>Papilionidae</taxon>
        <taxon>Parnassiinae</taxon>
        <taxon>Parnassini</taxon>
        <taxon>Parnassius</taxon>
        <taxon>Parnassius</taxon>
    </lineage>
</organism>
<proteinExistence type="predicted"/>
<dbReference type="PANTHER" id="PTHR31996">
    <property type="entry name" value="COILED-COIL DOMAIN-CONTAINING PROTEIN 115"/>
    <property type="match status" value="1"/>
</dbReference>
<dbReference type="OrthoDB" id="408631at2759"/>
<dbReference type="Proteomes" id="UP000691718">
    <property type="component" value="Unassembled WGS sequence"/>
</dbReference>
<dbReference type="PANTHER" id="PTHR31996:SF2">
    <property type="entry name" value="COILED-COIL DOMAIN-CONTAINING PROTEIN 115"/>
    <property type="match status" value="1"/>
</dbReference>
<sequence>MTLTNKGDETTHINMETVCDLLDKTLINQLHLMEEKMRCELNIESSINSGSIHLAKSRYIMGQNAVSIARLPMESSPEFSASTVCEITEVDNMKEFRVVENDAENTVNPLHWFGVLVPQNLHKAKSIFQNTINFVVECANIQMRLLENMGNMDMLNKYKETLKS</sequence>
<dbReference type="GO" id="GO:0051082">
    <property type="term" value="F:unfolded protein binding"/>
    <property type="evidence" value="ECO:0007669"/>
    <property type="project" value="TreeGrafter"/>
</dbReference>
<evidence type="ECO:0000256" key="1">
    <source>
        <dbReference type="ARBA" id="ARBA00093634"/>
    </source>
</evidence>
<gene>
    <name evidence="2" type="ORF">PAPOLLO_LOCUS12072</name>
</gene>
<dbReference type="AlphaFoldDB" id="A0A8S3X0F0"/>
<evidence type="ECO:0000313" key="2">
    <source>
        <dbReference type="EMBL" id="CAG4991170.1"/>
    </source>
</evidence>
<dbReference type="EMBL" id="CAJQZP010000884">
    <property type="protein sequence ID" value="CAG4991170.1"/>
    <property type="molecule type" value="Genomic_DNA"/>
</dbReference>
<evidence type="ECO:0000313" key="3">
    <source>
        <dbReference type="Proteomes" id="UP000691718"/>
    </source>
</evidence>